<proteinExistence type="predicted"/>
<dbReference type="Pfam" id="PF00560">
    <property type="entry name" value="LRR_1"/>
    <property type="match status" value="1"/>
</dbReference>
<keyword evidence="5" id="KW-1185">Reference proteome</keyword>
<dbReference type="AlphaFoldDB" id="A0A6A6L6S9"/>
<evidence type="ECO:0000313" key="4">
    <source>
        <dbReference type="EMBL" id="KAF2297091.1"/>
    </source>
</evidence>
<evidence type="ECO:0000256" key="2">
    <source>
        <dbReference type="ARBA" id="ARBA00022737"/>
    </source>
</evidence>
<dbReference type="PANTHER" id="PTHR47186:SF3">
    <property type="entry name" value="OS09G0267800 PROTEIN"/>
    <property type="match status" value="1"/>
</dbReference>
<comment type="caution">
    <text evidence="4">The sequence shown here is derived from an EMBL/GenBank/DDBJ whole genome shotgun (WGS) entry which is preliminary data.</text>
</comment>
<dbReference type="InterPro" id="IPR001611">
    <property type="entry name" value="Leu-rich_rpt"/>
</dbReference>
<dbReference type="InterPro" id="IPR045344">
    <property type="entry name" value="C-JID"/>
</dbReference>
<sequence length="450" mass="50754">MKCPEIAKNIVYLNLRGTAIEELPKSTGHLSDLITLDLKDCKRISNLLESICLLKSLVTINLSGCSDITRIPNISGKVRFLYLSETAIEEIPSSIGSLPRLSCLDLTNCKRLKNLPCDVSKLASFEKLILSGCTRITRFPEVSSNIKKSLLDGTKIEEIPSSIEYCFELEELGLQNCTRFHILPSSFYGTAIRKVPSPMKNLSGLSILQLRNCKNLKLSGVSIWEKLGVSTWERLLPLSMAIAEFQWRDLRFLRKLYLNDCSILNVPNAIGFLFSLEALDLSGNLFSEIPQNILQLEKLEYLGLRDCLQLRLIPALPPRLTKLDAENCISLRSVTSKSTGVEGNIFEFLFTNCYQLNNLAKKRIMAYALTKIHCYYKRLCNQIPSVVARESCLCFAGSEISKWFSHQNVGFSTTIQLPSHWANSEFLGFVLCSVIAFNKLHIDDWFPSEM</sequence>
<protein>
    <recommendedName>
        <fullName evidence="3">C-JID domain-containing protein</fullName>
    </recommendedName>
</protein>
<name>A0A6A6L6S9_HEVBR</name>
<evidence type="ECO:0000259" key="3">
    <source>
        <dbReference type="Pfam" id="PF20160"/>
    </source>
</evidence>
<evidence type="ECO:0000313" key="5">
    <source>
        <dbReference type="Proteomes" id="UP000467840"/>
    </source>
</evidence>
<reference evidence="4 5" key="1">
    <citation type="journal article" date="2020" name="Mol. Plant">
        <title>The Chromosome-Based Rubber Tree Genome Provides New Insights into Spurge Genome Evolution and Rubber Biosynthesis.</title>
        <authorList>
            <person name="Liu J."/>
            <person name="Shi C."/>
            <person name="Shi C.C."/>
            <person name="Li W."/>
            <person name="Zhang Q.J."/>
            <person name="Zhang Y."/>
            <person name="Li K."/>
            <person name="Lu H.F."/>
            <person name="Shi C."/>
            <person name="Zhu S.T."/>
            <person name="Xiao Z.Y."/>
            <person name="Nan H."/>
            <person name="Yue Y."/>
            <person name="Zhu X.G."/>
            <person name="Wu Y."/>
            <person name="Hong X.N."/>
            <person name="Fan G.Y."/>
            <person name="Tong Y."/>
            <person name="Zhang D."/>
            <person name="Mao C.L."/>
            <person name="Liu Y.L."/>
            <person name="Hao S.J."/>
            <person name="Liu W.Q."/>
            <person name="Lv M.Q."/>
            <person name="Zhang H.B."/>
            <person name="Liu Y."/>
            <person name="Hu-Tang G.R."/>
            <person name="Wang J.P."/>
            <person name="Wang J.H."/>
            <person name="Sun Y.H."/>
            <person name="Ni S.B."/>
            <person name="Chen W.B."/>
            <person name="Zhang X.C."/>
            <person name="Jiao Y.N."/>
            <person name="Eichler E.E."/>
            <person name="Li G.H."/>
            <person name="Liu X."/>
            <person name="Gao L.Z."/>
        </authorList>
    </citation>
    <scope>NUCLEOTIDE SEQUENCE [LARGE SCALE GENOMIC DNA]</scope>
    <source>
        <strain evidence="5">cv. GT1</strain>
        <tissue evidence="4">Leaf</tissue>
    </source>
</reference>
<dbReference type="SUPFAM" id="SSF52058">
    <property type="entry name" value="L domain-like"/>
    <property type="match status" value="1"/>
</dbReference>
<evidence type="ECO:0000256" key="1">
    <source>
        <dbReference type="ARBA" id="ARBA00022614"/>
    </source>
</evidence>
<keyword evidence="1" id="KW-0433">Leucine-rich repeat</keyword>
<dbReference type="PANTHER" id="PTHR47186">
    <property type="entry name" value="LEUCINE-RICH REPEAT-CONTAINING PROTEIN 57"/>
    <property type="match status" value="1"/>
</dbReference>
<dbReference type="EMBL" id="JAAGAX010000012">
    <property type="protein sequence ID" value="KAF2297091.1"/>
    <property type="molecule type" value="Genomic_DNA"/>
</dbReference>
<dbReference type="InterPro" id="IPR032675">
    <property type="entry name" value="LRR_dom_sf"/>
</dbReference>
<dbReference type="Proteomes" id="UP000467840">
    <property type="component" value="Chromosome 18"/>
</dbReference>
<gene>
    <name evidence="4" type="ORF">GH714_016989</name>
</gene>
<dbReference type="PROSITE" id="PS51450">
    <property type="entry name" value="LRR"/>
    <property type="match status" value="1"/>
</dbReference>
<accession>A0A6A6L6S9</accession>
<organism evidence="4 5">
    <name type="scientific">Hevea brasiliensis</name>
    <name type="common">Para rubber tree</name>
    <name type="synonym">Siphonia brasiliensis</name>
    <dbReference type="NCBI Taxonomy" id="3981"/>
    <lineage>
        <taxon>Eukaryota</taxon>
        <taxon>Viridiplantae</taxon>
        <taxon>Streptophyta</taxon>
        <taxon>Embryophyta</taxon>
        <taxon>Tracheophyta</taxon>
        <taxon>Spermatophyta</taxon>
        <taxon>Magnoliopsida</taxon>
        <taxon>eudicotyledons</taxon>
        <taxon>Gunneridae</taxon>
        <taxon>Pentapetalae</taxon>
        <taxon>rosids</taxon>
        <taxon>fabids</taxon>
        <taxon>Malpighiales</taxon>
        <taxon>Euphorbiaceae</taxon>
        <taxon>Crotonoideae</taxon>
        <taxon>Micrandreae</taxon>
        <taxon>Hevea</taxon>
    </lineage>
</organism>
<feature type="domain" description="C-JID" evidence="3">
    <location>
        <begin position="395"/>
        <end position="438"/>
    </location>
</feature>
<dbReference type="Pfam" id="PF20160">
    <property type="entry name" value="C-JID"/>
    <property type="match status" value="1"/>
</dbReference>
<keyword evidence="2" id="KW-0677">Repeat</keyword>
<dbReference type="Gene3D" id="3.80.10.10">
    <property type="entry name" value="Ribonuclease Inhibitor"/>
    <property type="match status" value="2"/>
</dbReference>